<keyword evidence="4" id="KW-1185">Reference proteome</keyword>
<evidence type="ECO:0000313" key="4">
    <source>
        <dbReference type="Proteomes" id="UP000601223"/>
    </source>
</evidence>
<keyword evidence="2" id="KW-0732">Signal</keyword>
<feature type="compositionally biased region" description="Pro residues" evidence="1">
    <location>
        <begin position="230"/>
        <end position="246"/>
    </location>
</feature>
<evidence type="ECO:0008006" key="5">
    <source>
        <dbReference type="Google" id="ProtNLM"/>
    </source>
</evidence>
<comment type="caution">
    <text evidence="3">The sequence shown here is derived from an EMBL/GenBank/DDBJ whole genome shotgun (WGS) entry which is preliminary data.</text>
</comment>
<proteinExistence type="predicted"/>
<evidence type="ECO:0000256" key="2">
    <source>
        <dbReference type="SAM" id="SignalP"/>
    </source>
</evidence>
<dbReference type="EMBL" id="BONF01000012">
    <property type="protein sequence ID" value="GIF81327.1"/>
    <property type="molecule type" value="Genomic_DNA"/>
</dbReference>
<protein>
    <recommendedName>
        <fullName evidence="5">Lipoprotein</fullName>
    </recommendedName>
</protein>
<evidence type="ECO:0000256" key="1">
    <source>
        <dbReference type="SAM" id="MobiDB-lite"/>
    </source>
</evidence>
<accession>A0A8J3NHJ8</accession>
<dbReference type="PROSITE" id="PS51257">
    <property type="entry name" value="PROKAR_LIPOPROTEIN"/>
    <property type="match status" value="1"/>
</dbReference>
<dbReference type="Proteomes" id="UP000601223">
    <property type="component" value="Unassembled WGS sequence"/>
</dbReference>
<dbReference type="RefSeq" id="WP_203745649.1">
    <property type="nucleotide sequence ID" value="NZ_BONF01000012.1"/>
</dbReference>
<sequence>MRRAVLTVSSLIAACWALSACGDAAPEAAPTSAPPVSAAAAEPAEPRAQLAARAAAAKDLRQVALYTFKSPKRPDRRVTVTRALDGTWRVDVPGGAHSGAVDIALVFTGGALHQCALAAGNHPYSGCVKVPGALPGKADVKVQHLITDWQNMLTDRRLALAVADAAPLPGARGKCYAVESSAASLKLPLDAGIYCYEADGTLTAAKVAFGTLLLEGTPGLAPPSVSLPGPVVPGQPLPLTAPPSPKPSASASASPSAKP</sequence>
<organism evidence="3 4">
    <name type="scientific">Catellatospora bangladeshensis</name>
    <dbReference type="NCBI Taxonomy" id="310355"/>
    <lineage>
        <taxon>Bacteria</taxon>
        <taxon>Bacillati</taxon>
        <taxon>Actinomycetota</taxon>
        <taxon>Actinomycetes</taxon>
        <taxon>Micromonosporales</taxon>
        <taxon>Micromonosporaceae</taxon>
        <taxon>Catellatospora</taxon>
    </lineage>
</organism>
<feature type="region of interest" description="Disordered" evidence="1">
    <location>
        <begin position="223"/>
        <end position="259"/>
    </location>
</feature>
<feature type="compositionally biased region" description="Low complexity" evidence="1">
    <location>
        <begin position="247"/>
        <end position="259"/>
    </location>
</feature>
<evidence type="ECO:0000313" key="3">
    <source>
        <dbReference type="EMBL" id="GIF81327.1"/>
    </source>
</evidence>
<feature type="signal peptide" evidence="2">
    <location>
        <begin position="1"/>
        <end position="19"/>
    </location>
</feature>
<name>A0A8J3NHJ8_9ACTN</name>
<feature type="chain" id="PRO_5035319010" description="Lipoprotein" evidence="2">
    <location>
        <begin position="20"/>
        <end position="259"/>
    </location>
</feature>
<gene>
    <name evidence="3" type="ORF">Cba03nite_26760</name>
</gene>
<dbReference type="AlphaFoldDB" id="A0A8J3NHJ8"/>
<reference evidence="3 4" key="1">
    <citation type="submission" date="2021-01" db="EMBL/GenBank/DDBJ databases">
        <title>Whole genome shotgun sequence of Catellatospora bangladeshensis NBRC 107357.</title>
        <authorList>
            <person name="Komaki H."/>
            <person name="Tamura T."/>
        </authorList>
    </citation>
    <scope>NUCLEOTIDE SEQUENCE [LARGE SCALE GENOMIC DNA]</scope>
    <source>
        <strain evidence="3 4">NBRC 107357</strain>
    </source>
</reference>